<reference evidence="3 4" key="1">
    <citation type="journal article" date="2014" name="Nat. Commun.">
        <title>Klebsormidium flaccidum genome reveals primary factors for plant terrestrial adaptation.</title>
        <authorList>
            <person name="Hori K."/>
            <person name="Maruyama F."/>
            <person name="Fujisawa T."/>
            <person name="Togashi T."/>
            <person name="Yamamoto N."/>
            <person name="Seo M."/>
            <person name="Sato S."/>
            <person name="Yamada T."/>
            <person name="Mori H."/>
            <person name="Tajima N."/>
            <person name="Moriyama T."/>
            <person name="Ikeuchi M."/>
            <person name="Watanabe M."/>
            <person name="Wada H."/>
            <person name="Kobayashi K."/>
            <person name="Saito M."/>
            <person name="Masuda T."/>
            <person name="Sasaki-Sekimoto Y."/>
            <person name="Mashiguchi K."/>
            <person name="Awai K."/>
            <person name="Shimojima M."/>
            <person name="Masuda S."/>
            <person name="Iwai M."/>
            <person name="Nobusawa T."/>
            <person name="Narise T."/>
            <person name="Kondo S."/>
            <person name="Saito H."/>
            <person name="Sato R."/>
            <person name="Murakawa M."/>
            <person name="Ihara Y."/>
            <person name="Oshima-Yamada Y."/>
            <person name="Ohtaka K."/>
            <person name="Satoh M."/>
            <person name="Sonobe K."/>
            <person name="Ishii M."/>
            <person name="Ohtani R."/>
            <person name="Kanamori-Sato M."/>
            <person name="Honoki R."/>
            <person name="Miyazaki D."/>
            <person name="Mochizuki H."/>
            <person name="Umetsu J."/>
            <person name="Higashi K."/>
            <person name="Shibata D."/>
            <person name="Kamiya Y."/>
            <person name="Sato N."/>
            <person name="Nakamura Y."/>
            <person name="Tabata S."/>
            <person name="Ida S."/>
            <person name="Kurokawa K."/>
            <person name="Ohta H."/>
        </authorList>
    </citation>
    <scope>NUCLEOTIDE SEQUENCE [LARGE SCALE GENOMIC DNA]</scope>
    <source>
        <strain evidence="3 4">NIES-2285</strain>
    </source>
</reference>
<accession>A0A1Y1IDI9</accession>
<dbReference type="AlphaFoldDB" id="A0A1Y1IDI9"/>
<evidence type="ECO:0000313" key="3">
    <source>
        <dbReference type="EMBL" id="GAQ86787.1"/>
    </source>
</evidence>
<keyword evidence="4" id="KW-1185">Reference proteome</keyword>
<dbReference type="Proteomes" id="UP000054558">
    <property type="component" value="Unassembled WGS sequence"/>
</dbReference>
<evidence type="ECO:0000256" key="1">
    <source>
        <dbReference type="SAM" id="MobiDB-lite"/>
    </source>
</evidence>
<proteinExistence type="predicted"/>
<dbReference type="EMBL" id="DF237260">
    <property type="protein sequence ID" value="GAQ86787.1"/>
    <property type="molecule type" value="Genomic_DNA"/>
</dbReference>
<feature type="compositionally biased region" description="Basic and acidic residues" evidence="1">
    <location>
        <begin position="133"/>
        <end position="144"/>
    </location>
</feature>
<protein>
    <submittedName>
        <fullName evidence="3">Uncharacterized protein</fullName>
    </submittedName>
</protein>
<evidence type="ECO:0000313" key="4">
    <source>
        <dbReference type="Proteomes" id="UP000054558"/>
    </source>
</evidence>
<feature type="transmembrane region" description="Helical" evidence="2">
    <location>
        <begin position="76"/>
        <end position="102"/>
    </location>
</feature>
<keyword evidence="2" id="KW-0812">Transmembrane</keyword>
<keyword evidence="2" id="KW-1133">Transmembrane helix</keyword>
<organism evidence="3 4">
    <name type="scientific">Klebsormidium nitens</name>
    <name type="common">Green alga</name>
    <name type="synonym">Ulothrix nitens</name>
    <dbReference type="NCBI Taxonomy" id="105231"/>
    <lineage>
        <taxon>Eukaryota</taxon>
        <taxon>Viridiplantae</taxon>
        <taxon>Streptophyta</taxon>
        <taxon>Klebsormidiophyceae</taxon>
        <taxon>Klebsormidiales</taxon>
        <taxon>Klebsormidiaceae</taxon>
        <taxon>Klebsormidium</taxon>
    </lineage>
</organism>
<evidence type="ECO:0000256" key="2">
    <source>
        <dbReference type="SAM" id="Phobius"/>
    </source>
</evidence>
<feature type="region of interest" description="Disordered" evidence="1">
    <location>
        <begin position="129"/>
        <end position="171"/>
    </location>
</feature>
<keyword evidence="2" id="KW-0472">Membrane</keyword>
<sequence>MHVKSLAEHLLAFQELLELTKENFLVSLLGKGRQARRASMVAMSLLETLVGRPLVWTVKGVTVLTAAVTSPLWVPLVFFSTVAAGFCLVPAATLVVFGYFLWKAYEWKQTLDTIRGVLRAIRNELFPRPGLLHPEDTGPPKEPVDGPGTAEPEPTPPQAKPPKVLAETPGHEEVTRAYIRPYSPVKEAVKETQPKQPQRQEEEALVKRPVLTVQESKTAAPKHPAVDKNQVLQDVYFLEEFVGVKDPGAPPPPGDIEQQINEIAKVVVGAPIPVQWPSNEDEKYVVAATQVLPALRDFIGV</sequence>
<gene>
    <name evidence="3" type="ORF">KFL_003110090</name>
</gene>
<name>A0A1Y1IDI9_KLENI</name>